<sequence>MSNDDLASRILGFTRFLVHAADRVDHAALGRGWLDHEGQPTQEGRELIEALLGQDTARSAYRLAC</sequence>
<evidence type="ECO:0000313" key="1">
    <source>
        <dbReference type="EMBL" id="TCP25453.1"/>
    </source>
</evidence>
<gene>
    <name evidence="1" type="ORF">EV656_103205</name>
</gene>
<keyword evidence="2" id="KW-1185">Reference proteome</keyword>
<dbReference type="RefSeq" id="WP_132601493.1">
    <property type="nucleotide sequence ID" value="NZ_NRRP01000044.1"/>
</dbReference>
<accession>A0A4R2NTU7</accession>
<evidence type="ECO:0000313" key="2">
    <source>
        <dbReference type="Proteomes" id="UP000295733"/>
    </source>
</evidence>
<dbReference type="OrthoDB" id="7871601at2"/>
<protein>
    <submittedName>
        <fullName evidence="1">Uncharacterized protein</fullName>
    </submittedName>
</protein>
<name>A0A4R2NTU7_RHOAD</name>
<proteinExistence type="predicted"/>
<comment type="caution">
    <text evidence="1">The sequence shown here is derived from an EMBL/GenBank/DDBJ whole genome shotgun (WGS) entry which is preliminary data.</text>
</comment>
<dbReference type="EMBL" id="SLXL01000003">
    <property type="protein sequence ID" value="TCP25453.1"/>
    <property type="molecule type" value="Genomic_DNA"/>
</dbReference>
<reference evidence="1 2" key="1">
    <citation type="submission" date="2019-03" db="EMBL/GenBank/DDBJ databases">
        <title>Genomic Encyclopedia of Type Strains, Phase IV (KMG-IV): sequencing the most valuable type-strain genomes for metagenomic binning, comparative biology and taxonomic classification.</title>
        <authorList>
            <person name="Goeker M."/>
        </authorList>
    </citation>
    <scope>NUCLEOTIDE SEQUENCE [LARGE SCALE GENOMIC DNA]</scope>
    <source>
        <strain evidence="1 2">DSM 2781</strain>
    </source>
</reference>
<dbReference type="Proteomes" id="UP000295733">
    <property type="component" value="Unassembled WGS sequence"/>
</dbReference>
<organism evidence="1 2">
    <name type="scientific">Rhodovulum adriaticum</name>
    <name type="common">Rhodopseudomonas adriatica</name>
    <dbReference type="NCBI Taxonomy" id="35804"/>
    <lineage>
        <taxon>Bacteria</taxon>
        <taxon>Pseudomonadati</taxon>
        <taxon>Pseudomonadota</taxon>
        <taxon>Alphaproteobacteria</taxon>
        <taxon>Rhodobacterales</taxon>
        <taxon>Paracoccaceae</taxon>
        <taxon>Rhodovulum</taxon>
    </lineage>
</organism>
<dbReference type="AlphaFoldDB" id="A0A4R2NTU7"/>